<reference evidence="3" key="1">
    <citation type="submission" date="2018-04" db="EMBL/GenBank/DDBJ databases">
        <authorList>
            <person name="Liu S."/>
            <person name="Wang Z."/>
            <person name="Li J."/>
        </authorList>
    </citation>
    <scope>NUCLEOTIDE SEQUENCE [LARGE SCALE GENOMIC DNA]</scope>
    <source>
        <strain evidence="3">S1194</strain>
    </source>
</reference>
<proteinExistence type="predicted"/>
<evidence type="ECO:0000256" key="1">
    <source>
        <dbReference type="SAM" id="Phobius"/>
    </source>
</evidence>
<evidence type="ECO:0000313" key="3">
    <source>
        <dbReference type="Proteomes" id="UP000244978"/>
    </source>
</evidence>
<name>A0A2U1T235_9MICO</name>
<protein>
    <recommendedName>
        <fullName evidence="4">DUF4190 domain-containing protein</fullName>
    </recommendedName>
</protein>
<organism evidence="2 3">
    <name type="scientific">Homoserinimonas hongtaonis</name>
    <dbReference type="NCBI Taxonomy" id="2079791"/>
    <lineage>
        <taxon>Bacteria</taxon>
        <taxon>Bacillati</taxon>
        <taxon>Actinomycetota</taxon>
        <taxon>Actinomycetes</taxon>
        <taxon>Micrococcales</taxon>
        <taxon>Microbacteriaceae</taxon>
        <taxon>Homoserinimonas</taxon>
    </lineage>
</organism>
<evidence type="ECO:0008006" key="4">
    <source>
        <dbReference type="Google" id="ProtNLM"/>
    </source>
</evidence>
<accession>A0A2U1T235</accession>
<dbReference type="EMBL" id="QEEX01000001">
    <property type="protein sequence ID" value="PWB97927.1"/>
    <property type="molecule type" value="Genomic_DNA"/>
</dbReference>
<sequence length="129" mass="13098">MSAGESVLNDELEPTEPFASGAVPVVDVTAHDDYDEKDPGKVLGIVGIVLSLALGLIGVALGIVSYKKSRAVGFAGTLGTVSIIVGVITTVLLVLQLVLLSTNNGIGGACDGRKAGVYTLDNGTRISCQ</sequence>
<feature type="transmembrane region" description="Helical" evidence="1">
    <location>
        <begin position="71"/>
        <end position="95"/>
    </location>
</feature>
<dbReference type="AlphaFoldDB" id="A0A2U1T235"/>
<keyword evidence="1" id="KW-0812">Transmembrane</keyword>
<keyword evidence="3" id="KW-1185">Reference proteome</keyword>
<dbReference type="Proteomes" id="UP000244978">
    <property type="component" value="Unassembled WGS sequence"/>
</dbReference>
<feature type="transmembrane region" description="Helical" evidence="1">
    <location>
        <begin position="42"/>
        <end position="64"/>
    </location>
</feature>
<dbReference type="RefSeq" id="WP_108997757.1">
    <property type="nucleotide sequence ID" value="NZ_QEEX01000001.1"/>
</dbReference>
<keyword evidence="1" id="KW-0472">Membrane</keyword>
<evidence type="ECO:0000313" key="2">
    <source>
        <dbReference type="EMBL" id="PWB97927.1"/>
    </source>
</evidence>
<keyword evidence="1" id="KW-1133">Transmembrane helix</keyword>
<comment type="caution">
    <text evidence="2">The sequence shown here is derived from an EMBL/GenBank/DDBJ whole genome shotgun (WGS) entry which is preliminary data.</text>
</comment>
<gene>
    <name evidence="2" type="ORF">DF220_08865</name>
</gene>